<dbReference type="CDD" id="cd07043">
    <property type="entry name" value="STAS_anti-anti-sigma_factors"/>
    <property type="match status" value="1"/>
</dbReference>
<dbReference type="AlphaFoldDB" id="A0A1I6FDA3"/>
<organism evidence="2 3">
    <name type="scientific">Lentzea waywayandensis</name>
    <dbReference type="NCBI Taxonomy" id="84724"/>
    <lineage>
        <taxon>Bacteria</taxon>
        <taxon>Bacillati</taxon>
        <taxon>Actinomycetota</taxon>
        <taxon>Actinomycetes</taxon>
        <taxon>Pseudonocardiales</taxon>
        <taxon>Pseudonocardiaceae</taxon>
        <taxon>Lentzea</taxon>
    </lineage>
</organism>
<name>A0A1I6FDA3_9PSEU</name>
<protein>
    <submittedName>
        <fullName evidence="2">Anti-anti-sigma factor</fullName>
    </submittedName>
</protein>
<dbReference type="SUPFAM" id="SSF52091">
    <property type="entry name" value="SpoIIaa-like"/>
    <property type="match status" value="1"/>
</dbReference>
<reference evidence="3" key="1">
    <citation type="submission" date="2016-10" db="EMBL/GenBank/DDBJ databases">
        <authorList>
            <person name="Varghese N."/>
            <person name="Submissions S."/>
        </authorList>
    </citation>
    <scope>NUCLEOTIDE SEQUENCE [LARGE SCALE GENOMIC DNA]</scope>
    <source>
        <strain evidence="3">DSM 44232</strain>
    </source>
</reference>
<dbReference type="Proteomes" id="UP000198583">
    <property type="component" value="Unassembled WGS sequence"/>
</dbReference>
<feature type="domain" description="STAS" evidence="1">
    <location>
        <begin position="16"/>
        <end position="119"/>
    </location>
</feature>
<keyword evidence="3" id="KW-1185">Reference proteome</keyword>
<sequence>MTEFTVVTRDTPAGPVLELTGDLDAVTAPLALQAVEALTPRAGQQVVVELTGLRFCDSSGISTLIAVHNLAHAADAGIALAGVPRHLTRTLALVGLDGFFVTHLTAAQAQAAWPEATGG</sequence>
<evidence type="ECO:0000313" key="3">
    <source>
        <dbReference type="Proteomes" id="UP000198583"/>
    </source>
</evidence>
<dbReference type="PANTHER" id="PTHR33495">
    <property type="entry name" value="ANTI-SIGMA FACTOR ANTAGONIST TM_1081-RELATED-RELATED"/>
    <property type="match status" value="1"/>
</dbReference>
<dbReference type="PROSITE" id="PS50801">
    <property type="entry name" value="STAS"/>
    <property type="match status" value="1"/>
</dbReference>
<dbReference type="RefSeq" id="WP_093603559.1">
    <property type="nucleotide sequence ID" value="NZ_FOYL01000012.1"/>
</dbReference>
<dbReference type="OrthoDB" id="3481860at2"/>
<accession>A0A1I6FDA3</accession>
<gene>
    <name evidence="2" type="ORF">SAMN04488564_11277</name>
</gene>
<dbReference type="InterPro" id="IPR002645">
    <property type="entry name" value="STAS_dom"/>
</dbReference>
<dbReference type="InterPro" id="IPR058548">
    <property type="entry name" value="MlaB-like_STAS"/>
</dbReference>
<dbReference type="PANTHER" id="PTHR33495:SF2">
    <property type="entry name" value="ANTI-SIGMA FACTOR ANTAGONIST TM_1081-RELATED"/>
    <property type="match status" value="1"/>
</dbReference>
<proteinExistence type="predicted"/>
<dbReference type="Pfam" id="PF13466">
    <property type="entry name" value="STAS_2"/>
    <property type="match status" value="1"/>
</dbReference>
<dbReference type="InterPro" id="IPR036513">
    <property type="entry name" value="STAS_dom_sf"/>
</dbReference>
<dbReference type="EMBL" id="FOYL01000012">
    <property type="protein sequence ID" value="SFR27966.1"/>
    <property type="molecule type" value="Genomic_DNA"/>
</dbReference>
<dbReference type="Gene3D" id="3.30.750.24">
    <property type="entry name" value="STAS domain"/>
    <property type="match status" value="1"/>
</dbReference>
<evidence type="ECO:0000313" key="2">
    <source>
        <dbReference type="EMBL" id="SFR27966.1"/>
    </source>
</evidence>
<evidence type="ECO:0000259" key="1">
    <source>
        <dbReference type="PROSITE" id="PS50801"/>
    </source>
</evidence>
<dbReference type="GO" id="GO:0043856">
    <property type="term" value="F:anti-sigma factor antagonist activity"/>
    <property type="evidence" value="ECO:0007669"/>
    <property type="project" value="TreeGrafter"/>
</dbReference>
<dbReference type="STRING" id="84724.SAMN04488564_11277"/>